<comment type="subcellular location">
    <subcellularLocation>
        <location evidence="1 5">Nucleus</location>
    </subcellularLocation>
</comment>
<proteinExistence type="inferred from homology"/>
<feature type="domain" description="GINS subunit" evidence="6">
    <location>
        <begin position="22"/>
        <end position="87"/>
    </location>
</feature>
<comment type="subunit">
    <text evidence="5">Component of the GINS complex.</text>
</comment>
<gene>
    <name evidence="7" type="ORF">GPUH_LOCUS3265</name>
</gene>
<keyword evidence="3 5" id="KW-0235">DNA replication</keyword>
<protein>
    <recommendedName>
        <fullName evidence="5">DNA replication complex GINS protein PSF1</fullName>
    </recommendedName>
</protein>
<keyword evidence="4 5" id="KW-0539">Nucleus</keyword>
<name>A0A183D3H5_9BILA</name>
<keyword evidence="8" id="KW-1185">Reference proteome</keyword>
<dbReference type="OrthoDB" id="10252587at2759"/>
<accession>A0A183D3H5</accession>
<dbReference type="InterPro" id="IPR005339">
    <property type="entry name" value="GINS_Psf1"/>
</dbReference>
<comment type="similarity">
    <text evidence="2 5">Belongs to the GINS1/PSF1 family.</text>
</comment>
<dbReference type="SUPFAM" id="SSF158573">
    <property type="entry name" value="GINS helical bundle-like"/>
    <property type="match status" value="1"/>
</dbReference>
<sequence length="111" mass="13139">MTLRSGSVSQKEEKHKLVAAVHARQCCIEYIKRCCCGYLQERMKRIKSLRWKLGGHLPEYIKNNMSEAELKWYEDYNNLVVEYQNSFGRNGLNLLLKMKPPKHLFVRVGFF</sequence>
<dbReference type="Proteomes" id="UP000271098">
    <property type="component" value="Unassembled WGS sequence"/>
</dbReference>
<evidence type="ECO:0000259" key="6">
    <source>
        <dbReference type="Pfam" id="PF05916"/>
    </source>
</evidence>
<evidence type="ECO:0000313" key="7">
    <source>
        <dbReference type="EMBL" id="VDK38760.1"/>
    </source>
</evidence>
<evidence type="ECO:0000256" key="1">
    <source>
        <dbReference type="ARBA" id="ARBA00004123"/>
    </source>
</evidence>
<dbReference type="GO" id="GO:0000811">
    <property type="term" value="C:GINS complex"/>
    <property type="evidence" value="ECO:0007669"/>
    <property type="project" value="UniProtKB-UniRule"/>
</dbReference>
<dbReference type="GO" id="GO:1902983">
    <property type="term" value="P:DNA strand elongation involved in mitotic DNA replication"/>
    <property type="evidence" value="ECO:0007669"/>
    <property type="project" value="TreeGrafter"/>
</dbReference>
<evidence type="ECO:0000256" key="4">
    <source>
        <dbReference type="ARBA" id="ARBA00023242"/>
    </source>
</evidence>
<dbReference type="InterPro" id="IPR021151">
    <property type="entry name" value="GINS_A"/>
</dbReference>
<dbReference type="InterPro" id="IPR036224">
    <property type="entry name" value="GINS_bundle-like_dom_sf"/>
</dbReference>
<dbReference type="PANTHER" id="PTHR12914:SF2">
    <property type="entry name" value="DNA REPLICATION COMPLEX GINS PROTEIN PSF1"/>
    <property type="match status" value="1"/>
</dbReference>
<dbReference type="Gene3D" id="1.20.58.1030">
    <property type="match status" value="1"/>
</dbReference>
<reference evidence="9" key="1">
    <citation type="submission" date="2016-06" db="UniProtKB">
        <authorList>
            <consortium name="WormBaseParasite"/>
        </authorList>
    </citation>
    <scope>IDENTIFICATION</scope>
</reference>
<evidence type="ECO:0000256" key="5">
    <source>
        <dbReference type="RuleBase" id="RU368085"/>
    </source>
</evidence>
<dbReference type="WBParaSite" id="GPUH_0000327101-mRNA-1">
    <property type="protein sequence ID" value="GPUH_0000327101-mRNA-1"/>
    <property type="gene ID" value="GPUH_0000327101"/>
</dbReference>
<evidence type="ECO:0000256" key="3">
    <source>
        <dbReference type="ARBA" id="ARBA00022705"/>
    </source>
</evidence>
<reference evidence="7 8" key="2">
    <citation type="submission" date="2018-11" db="EMBL/GenBank/DDBJ databases">
        <authorList>
            <consortium name="Pathogen Informatics"/>
        </authorList>
    </citation>
    <scope>NUCLEOTIDE SEQUENCE [LARGE SCALE GENOMIC DNA]</scope>
</reference>
<dbReference type="PANTHER" id="PTHR12914">
    <property type="entry name" value="PARTNER OF SLD5"/>
    <property type="match status" value="1"/>
</dbReference>
<dbReference type="AlphaFoldDB" id="A0A183D3H5"/>
<dbReference type="EMBL" id="UYRT01005466">
    <property type="protein sequence ID" value="VDK38760.1"/>
    <property type="molecule type" value="Genomic_DNA"/>
</dbReference>
<dbReference type="CDD" id="cd11710">
    <property type="entry name" value="GINS_A_psf1"/>
    <property type="match status" value="1"/>
</dbReference>
<evidence type="ECO:0000313" key="8">
    <source>
        <dbReference type="Proteomes" id="UP000271098"/>
    </source>
</evidence>
<evidence type="ECO:0000256" key="2">
    <source>
        <dbReference type="ARBA" id="ARBA00006677"/>
    </source>
</evidence>
<evidence type="ECO:0000313" key="9">
    <source>
        <dbReference type="WBParaSite" id="GPUH_0000327101-mRNA-1"/>
    </source>
</evidence>
<comment type="function">
    <text evidence="5">Required for correct functioning of the GINS complex, a complex that plays an essential role in the initiation of DNA replication, and progression of DNA replication forks. GINS complex seems to bind preferentially to single-stranded DNA.</text>
</comment>
<dbReference type="Pfam" id="PF05916">
    <property type="entry name" value="Sld5"/>
    <property type="match status" value="1"/>
</dbReference>
<organism evidence="9">
    <name type="scientific">Gongylonema pulchrum</name>
    <dbReference type="NCBI Taxonomy" id="637853"/>
    <lineage>
        <taxon>Eukaryota</taxon>
        <taxon>Metazoa</taxon>
        <taxon>Ecdysozoa</taxon>
        <taxon>Nematoda</taxon>
        <taxon>Chromadorea</taxon>
        <taxon>Rhabditida</taxon>
        <taxon>Spirurina</taxon>
        <taxon>Spiruromorpha</taxon>
        <taxon>Spiruroidea</taxon>
        <taxon>Gongylonematidae</taxon>
        <taxon>Gongylonema</taxon>
    </lineage>
</organism>